<protein>
    <recommendedName>
        <fullName evidence="5">MYND-type domain-containing protein</fullName>
    </recommendedName>
</protein>
<dbReference type="PANTHER" id="PTHR12298:SF4">
    <property type="entry name" value="PROGRAMMED CELL DEATH PROTEIN 2"/>
    <property type="match status" value="1"/>
</dbReference>
<dbReference type="AlphaFoldDB" id="A0A1I8NRY5"/>
<dbReference type="PANTHER" id="PTHR12298">
    <property type="entry name" value="PCDC2 PROGRAMMED CELL DEATH PROTEIN 2 -RELATED"/>
    <property type="match status" value="1"/>
</dbReference>
<keyword evidence="1" id="KW-0479">Metal-binding</keyword>
<dbReference type="Proteomes" id="UP000095300">
    <property type="component" value="Unassembled WGS sequence"/>
</dbReference>
<dbReference type="VEuPathDB" id="VectorBase:SCAU001513"/>
<reference evidence="6" key="1">
    <citation type="submission" date="2020-05" db="UniProtKB">
        <authorList>
            <consortium name="EnsemblMetazoa"/>
        </authorList>
    </citation>
    <scope>IDENTIFICATION</scope>
    <source>
        <strain evidence="6">USDA</strain>
    </source>
</reference>
<evidence type="ECO:0000259" key="5">
    <source>
        <dbReference type="PROSITE" id="PS50865"/>
    </source>
</evidence>
<dbReference type="InterPro" id="IPR002893">
    <property type="entry name" value="Znf_MYND"/>
</dbReference>
<dbReference type="InterPro" id="IPR007320">
    <property type="entry name" value="PDCD2_C"/>
</dbReference>
<dbReference type="KEGG" id="scac:106088428"/>
<dbReference type="Gene3D" id="6.10.140.2220">
    <property type="match status" value="1"/>
</dbReference>
<gene>
    <name evidence="6" type="primary">106088428</name>
</gene>
<feature type="domain" description="MYND-type" evidence="5">
    <location>
        <begin position="129"/>
        <end position="165"/>
    </location>
</feature>
<dbReference type="Pfam" id="PF04194">
    <property type="entry name" value="PDCD2_C"/>
    <property type="match status" value="1"/>
</dbReference>
<evidence type="ECO:0000313" key="6">
    <source>
        <dbReference type="EnsemblMetazoa" id="SCAU001513-PA"/>
    </source>
</evidence>
<dbReference type="SUPFAM" id="SSF144232">
    <property type="entry name" value="HIT/MYND zinc finger-like"/>
    <property type="match status" value="1"/>
</dbReference>
<accession>A0A1I8NRY5</accession>
<dbReference type="EnsemblMetazoa" id="SCAU001513-RA">
    <property type="protein sequence ID" value="SCAU001513-PA"/>
    <property type="gene ID" value="SCAU001513"/>
</dbReference>
<evidence type="ECO:0000256" key="2">
    <source>
        <dbReference type="ARBA" id="ARBA00022771"/>
    </source>
</evidence>
<proteinExistence type="predicted"/>
<dbReference type="PROSITE" id="PS01360">
    <property type="entry name" value="ZF_MYND_1"/>
    <property type="match status" value="1"/>
</dbReference>
<name>A0A1I8NRY5_STOCA</name>
<dbReference type="OrthoDB" id="443682at2759"/>
<dbReference type="STRING" id="35570.A0A1I8NRY5"/>
<evidence type="ECO:0000313" key="7">
    <source>
        <dbReference type="Proteomes" id="UP000095300"/>
    </source>
</evidence>
<evidence type="ECO:0000256" key="1">
    <source>
        <dbReference type="ARBA" id="ARBA00022723"/>
    </source>
</evidence>
<keyword evidence="3" id="KW-0862">Zinc</keyword>
<dbReference type="GO" id="GO:0005737">
    <property type="term" value="C:cytoplasm"/>
    <property type="evidence" value="ECO:0007669"/>
    <property type="project" value="InterPro"/>
</dbReference>
<dbReference type="PROSITE" id="PS50865">
    <property type="entry name" value="ZF_MYND_2"/>
    <property type="match status" value="1"/>
</dbReference>
<dbReference type="GO" id="GO:0005634">
    <property type="term" value="C:nucleus"/>
    <property type="evidence" value="ECO:0007669"/>
    <property type="project" value="TreeGrafter"/>
</dbReference>
<dbReference type="GO" id="GO:0008270">
    <property type="term" value="F:zinc ion binding"/>
    <property type="evidence" value="ECO:0007669"/>
    <property type="project" value="UniProtKB-KW"/>
</dbReference>
<keyword evidence="2 4" id="KW-0863">Zinc-finger</keyword>
<evidence type="ECO:0000256" key="3">
    <source>
        <dbReference type="ARBA" id="ARBA00022833"/>
    </source>
</evidence>
<evidence type="ECO:0000256" key="4">
    <source>
        <dbReference type="PROSITE-ProRule" id="PRU00134"/>
    </source>
</evidence>
<sequence>MSNIDLGFAEECETKWLTNANFPSKIGGKPAWLHLGELPSSETLRCKKCGNLKSFLCQIYAPFDDDFNFHRTIFVFVCRTSSCYELANDNHCITVLRSQLAMRNSFYSEVPPDDEVALPAVDPPKAKLCAACGCLGPLQCGRCRKINYCGSAHQRLHWKFHKLRCSVETPSDRPMESDQYIKEVVFPEWEICMNPDDESDNEAEGNSEKADVDEQEQLQELDKLINSGKAGQFHNLPEAELEKYTGGCENIDDKYFRKFRKECAKAPKQVIRYMRDGDPIWIADTEKTIKGIAANVPSCSICSTQRKFEFQIMPQMLNYLQDSALDWGVLAIYTCPKSCPLPEGKGYTEEFVIKQDVLGDSQK</sequence>
<dbReference type="Pfam" id="PF01753">
    <property type="entry name" value="zf-MYND"/>
    <property type="match status" value="1"/>
</dbReference>
<keyword evidence="7" id="KW-1185">Reference proteome</keyword>
<organism evidence="6 7">
    <name type="scientific">Stomoxys calcitrans</name>
    <name type="common">Stable fly</name>
    <name type="synonym">Conops calcitrans</name>
    <dbReference type="NCBI Taxonomy" id="35570"/>
    <lineage>
        <taxon>Eukaryota</taxon>
        <taxon>Metazoa</taxon>
        <taxon>Ecdysozoa</taxon>
        <taxon>Arthropoda</taxon>
        <taxon>Hexapoda</taxon>
        <taxon>Insecta</taxon>
        <taxon>Pterygota</taxon>
        <taxon>Neoptera</taxon>
        <taxon>Endopterygota</taxon>
        <taxon>Diptera</taxon>
        <taxon>Brachycera</taxon>
        <taxon>Muscomorpha</taxon>
        <taxon>Muscoidea</taxon>
        <taxon>Muscidae</taxon>
        <taxon>Stomoxys</taxon>
    </lineage>
</organism>